<dbReference type="GO" id="GO:0009311">
    <property type="term" value="P:oligosaccharide metabolic process"/>
    <property type="evidence" value="ECO:0007669"/>
    <property type="project" value="TreeGrafter"/>
</dbReference>
<evidence type="ECO:0000256" key="1">
    <source>
        <dbReference type="ARBA" id="ARBA00009743"/>
    </source>
</evidence>
<dbReference type="AlphaFoldDB" id="A0A482XKQ8"/>
<dbReference type="SMR" id="A0A482XKQ8"/>
<dbReference type="InterPro" id="IPR013780">
    <property type="entry name" value="Glyco_hydro_b"/>
</dbReference>
<dbReference type="InterPro" id="IPR017853">
    <property type="entry name" value="GH"/>
</dbReference>
<dbReference type="STRING" id="195883.A0A482XKQ8"/>
<dbReference type="GO" id="GO:0005737">
    <property type="term" value="C:cytoplasm"/>
    <property type="evidence" value="ECO:0007669"/>
    <property type="project" value="TreeGrafter"/>
</dbReference>
<keyword evidence="4" id="KW-1015">Disulfide bond</keyword>
<name>A0A482XKQ8_LAOST</name>
<accession>A0A482XKQ8</accession>
<dbReference type="PRINTS" id="PR00740">
    <property type="entry name" value="GLHYDRLASE27"/>
</dbReference>
<keyword evidence="2 4" id="KW-0378">Hydrolase</keyword>
<dbReference type="EC" id="3.2.1.-" evidence="4"/>
<dbReference type="SUPFAM" id="SSF51011">
    <property type="entry name" value="Glycosyl hydrolase domain"/>
    <property type="match status" value="1"/>
</dbReference>
<dbReference type="Gene3D" id="3.20.20.70">
    <property type="entry name" value="Aldolase class I"/>
    <property type="match status" value="1"/>
</dbReference>
<dbReference type="InterPro" id="IPR013785">
    <property type="entry name" value="Aldolase_TIM"/>
</dbReference>
<evidence type="ECO:0000256" key="3">
    <source>
        <dbReference type="ARBA" id="ARBA00023295"/>
    </source>
</evidence>
<dbReference type="InterPro" id="IPR002241">
    <property type="entry name" value="Glyco_hydro_27"/>
</dbReference>
<dbReference type="Proteomes" id="UP000291343">
    <property type="component" value="Unassembled WGS sequence"/>
</dbReference>
<evidence type="ECO:0000256" key="2">
    <source>
        <dbReference type="ARBA" id="ARBA00022801"/>
    </source>
</evidence>
<comment type="similarity">
    <text evidence="1 4">Belongs to the glycosyl hydrolase 27 family.</text>
</comment>
<organism evidence="5 6">
    <name type="scientific">Laodelphax striatellus</name>
    <name type="common">Small brown planthopper</name>
    <name type="synonym">Delphax striatella</name>
    <dbReference type="NCBI Taxonomy" id="195883"/>
    <lineage>
        <taxon>Eukaryota</taxon>
        <taxon>Metazoa</taxon>
        <taxon>Ecdysozoa</taxon>
        <taxon>Arthropoda</taxon>
        <taxon>Hexapoda</taxon>
        <taxon>Insecta</taxon>
        <taxon>Pterygota</taxon>
        <taxon>Neoptera</taxon>
        <taxon>Paraneoptera</taxon>
        <taxon>Hemiptera</taxon>
        <taxon>Auchenorrhyncha</taxon>
        <taxon>Fulgoroidea</taxon>
        <taxon>Delphacidae</taxon>
        <taxon>Criomorphinae</taxon>
        <taxon>Laodelphax</taxon>
    </lineage>
</organism>
<dbReference type="GO" id="GO:0016139">
    <property type="term" value="P:glycoside catabolic process"/>
    <property type="evidence" value="ECO:0007669"/>
    <property type="project" value="TreeGrafter"/>
</dbReference>
<evidence type="ECO:0000313" key="5">
    <source>
        <dbReference type="EMBL" id="RZF46257.1"/>
    </source>
</evidence>
<dbReference type="EMBL" id="QKKF02006768">
    <property type="protein sequence ID" value="RZF46257.1"/>
    <property type="molecule type" value="Genomic_DNA"/>
</dbReference>
<proteinExistence type="inferred from homology"/>
<comment type="subunit">
    <text evidence="4">Homodimer.</text>
</comment>
<sequence length="338" mass="38513">MHKLDLKLGISGDIGTETCTGHPGSWDNYDLDARTFSEWEIDLLTVSGCFANASMLQQGYRQFEEALNRTKRPIIYSIDWPLHDRNVNFSEVAAISQLWRVYHEVHDSFQSVMSVIDYVAAHPTIFRQFSGPGSWANLDVLAITGDSRLSLSQSKLQMAMWSIFPAPLLLTNNLKRMRKPLKDILIDRDVIAINQDFLGLPGKKMLNQDNLEVWIRKISPIHNKGSSGNTSYSFALVILNRELYGKPTAFKFTPKEFGMKHETGYQMKELFRKFEHNKHVMPNSTISVRVDASSVVFLKFELHSGRKEMEDRQIFGLASFFTQGDTGQLSESAIINKK</sequence>
<keyword evidence="3 4" id="KW-0326">Glycosidase</keyword>
<protein>
    <recommendedName>
        <fullName evidence="4">Alpha-galactosidase</fullName>
        <ecNumber evidence="4">3.2.1.-</ecNumber>
    </recommendedName>
</protein>
<evidence type="ECO:0000256" key="4">
    <source>
        <dbReference type="RuleBase" id="RU361168"/>
    </source>
</evidence>
<dbReference type="PANTHER" id="PTHR11452">
    <property type="entry name" value="ALPHA-GALACTOSIDASE/ALPHA-N-ACETYLGALACTOSAMINIDASE"/>
    <property type="match status" value="1"/>
</dbReference>
<comment type="caution">
    <text evidence="5">The sequence shown here is derived from an EMBL/GenBank/DDBJ whole genome shotgun (WGS) entry which is preliminary data.</text>
</comment>
<keyword evidence="6" id="KW-1185">Reference proteome</keyword>
<dbReference type="SUPFAM" id="SSF51445">
    <property type="entry name" value="(Trans)glycosidases"/>
    <property type="match status" value="1"/>
</dbReference>
<reference evidence="5 6" key="1">
    <citation type="journal article" date="2017" name="Gigascience">
        <title>Genome sequence of the small brown planthopper, Laodelphax striatellus.</title>
        <authorList>
            <person name="Zhu J."/>
            <person name="Jiang F."/>
            <person name="Wang X."/>
            <person name="Yang P."/>
            <person name="Bao Y."/>
            <person name="Zhao W."/>
            <person name="Wang W."/>
            <person name="Lu H."/>
            <person name="Wang Q."/>
            <person name="Cui N."/>
            <person name="Li J."/>
            <person name="Chen X."/>
            <person name="Luo L."/>
            <person name="Yu J."/>
            <person name="Kang L."/>
            <person name="Cui F."/>
        </authorList>
    </citation>
    <scope>NUCLEOTIDE SEQUENCE [LARGE SCALE GENOMIC DNA]</scope>
    <source>
        <strain evidence="5">Lst14</strain>
    </source>
</reference>
<dbReference type="GO" id="GO:0004557">
    <property type="term" value="F:alpha-galactosidase activity"/>
    <property type="evidence" value="ECO:0007669"/>
    <property type="project" value="TreeGrafter"/>
</dbReference>
<dbReference type="PANTHER" id="PTHR11452:SF14">
    <property type="entry name" value="ALPHA-GALACTOSIDASE A"/>
    <property type="match status" value="1"/>
</dbReference>
<gene>
    <name evidence="5" type="ORF">LSTR_LSTR017530</name>
</gene>
<dbReference type="CDD" id="cd14792">
    <property type="entry name" value="GH27"/>
    <property type="match status" value="1"/>
</dbReference>
<dbReference type="InParanoid" id="A0A482XKQ8"/>
<evidence type="ECO:0000313" key="6">
    <source>
        <dbReference type="Proteomes" id="UP000291343"/>
    </source>
</evidence>
<dbReference type="Gene3D" id="2.60.40.1180">
    <property type="entry name" value="Golgi alpha-mannosidase II"/>
    <property type="match status" value="1"/>
</dbReference>
<dbReference type="OrthoDB" id="5795902at2759"/>
<dbReference type="Pfam" id="PF16499">
    <property type="entry name" value="Melibiase_2"/>
    <property type="match status" value="1"/>
</dbReference>